<protein>
    <submittedName>
        <fullName evidence="1">Uncharacterized protein</fullName>
    </submittedName>
</protein>
<organism evidence="1 2">
    <name type="scientific">Gossypium barbadense</name>
    <name type="common">Sea Island cotton</name>
    <name type="synonym">Hibiscus barbadensis</name>
    <dbReference type="NCBI Taxonomy" id="3634"/>
    <lineage>
        <taxon>Eukaryota</taxon>
        <taxon>Viridiplantae</taxon>
        <taxon>Streptophyta</taxon>
        <taxon>Embryophyta</taxon>
        <taxon>Tracheophyta</taxon>
        <taxon>Spermatophyta</taxon>
        <taxon>Magnoliopsida</taxon>
        <taxon>eudicotyledons</taxon>
        <taxon>Gunneridae</taxon>
        <taxon>Pentapetalae</taxon>
        <taxon>rosids</taxon>
        <taxon>malvids</taxon>
        <taxon>Malvales</taxon>
        <taxon>Malvaceae</taxon>
        <taxon>Malvoideae</taxon>
        <taxon>Gossypium</taxon>
    </lineage>
</organism>
<dbReference type="AlphaFoldDB" id="A0A5J5SE96"/>
<gene>
    <name evidence="1" type="ORF">ES319_D02G168300v1</name>
</gene>
<proteinExistence type="predicted"/>
<sequence>MLTDDDMIFPQRALSKKMRRYKSQSIPPQFTLNCNDSNGNRELDQNRCRLPCVGALKAEESFQVCGFPIIIPG</sequence>
<accession>A0A5J5SE96</accession>
<dbReference type="Proteomes" id="UP000327439">
    <property type="component" value="Chromosome D02"/>
</dbReference>
<evidence type="ECO:0000313" key="1">
    <source>
        <dbReference type="EMBL" id="KAB2041745.1"/>
    </source>
</evidence>
<keyword evidence="2" id="KW-1185">Reference proteome</keyword>
<name>A0A5J5SE96_GOSBA</name>
<dbReference type="OrthoDB" id="780166at2759"/>
<evidence type="ECO:0000313" key="2">
    <source>
        <dbReference type="Proteomes" id="UP000327439"/>
    </source>
</evidence>
<reference evidence="2" key="1">
    <citation type="journal article" date="2020" name="Nat. Genet.">
        <title>Genomic diversifications of five Gossypium allopolyploid species and their impact on cotton improvement.</title>
        <authorList>
            <person name="Chen Z.J."/>
            <person name="Sreedasyam A."/>
            <person name="Ando A."/>
            <person name="Song Q."/>
            <person name="De Santiago L.M."/>
            <person name="Hulse-Kemp A.M."/>
            <person name="Ding M."/>
            <person name="Ye W."/>
            <person name="Kirkbride R.C."/>
            <person name="Jenkins J."/>
            <person name="Plott C."/>
            <person name="Lovell J."/>
            <person name="Lin Y.M."/>
            <person name="Vaughn R."/>
            <person name="Liu B."/>
            <person name="Simpson S."/>
            <person name="Scheffler B.E."/>
            <person name="Wen L."/>
            <person name="Saski C.A."/>
            <person name="Grover C.E."/>
            <person name="Hu G."/>
            <person name="Conover J.L."/>
            <person name="Carlson J.W."/>
            <person name="Shu S."/>
            <person name="Boston L.B."/>
            <person name="Williams M."/>
            <person name="Peterson D.G."/>
            <person name="McGee K."/>
            <person name="Jones D.C."/>
            <person name="Wendel J.F."/>
            <person name="Stelly D.M."/>
            <person name="Grimwood J."/>
            <person name="Schmutz J."/>
        </authorList>
    </citation>
    <scope>NUCLEOTIDE SEQUENCE [LARGE SCALE GENOMIC DNA]</scope>
    <source>
        <strain evidence="2">cv. 3-79</strain>
    </source>
</reference>
<dbReference type="EMBL" id="CM018216">
    <property type="protein sequence ID" value="KAB2041745.1"/>
    <property type="molecule type" value="Genomic_DNA"/>
</dbReference>